<accession>A0A502BYN9</accession>
<dbReference type="SMART" id="SM00014">
    <property type="entry name" value="acidPPc"/>
    <property type="match status" value="1"/>
</dbReference>
<sequence>MDTSNTPTDTRLPWLRRIIRMGRSAWNHSAWPMALAALLIIGAIGIFSDLAEDVHTADHITVVDLQLANWLHAHATPSLTRVMLAMSTLHDPLSMSILTVLLAIFLRWRGPRDWLPGLLLVVPGGMLLNTLFKYVFERPRPLFSDPIVALTSYSFPSGHVAGSTLFYGFVAALLVSRTDSLARRAAIIAAALLMVCLVAASRMYLGAHFFSDVLAAFFECFAWLGLCLLGMQVVRTRGAAPPR</sequence>
<dbReference type="CDD" id="cd03392">
    <property type="entry name" value="PAP2_like_2"/>
    <property type="match status" value="1"/>
</dbReference>
<dbReference type="EMBL" id="RCZO01000011">
    <property type="protein sequence ID" value="TPG04979.1"/>
    <property type="molecule type" value="Genomic_DNA"/>
</dbReference>
<name>A0A502BYN9_9GAMM</name>
<dbReference type="Pfam" id="PF01569">
    <property type="entry name" value="PAP2"/>
    <property type="match status" value="1"/>
</dbReference>
<evidence type="ECO:0000256" key="1">
    <source>
        <dbReference type="ARBA" id="ARBA00012374"/>
    </source>
</evidence>
<comment type="caution">
    <text evidence="6">The sequence shown here is derived from an EMBL/GenBank/DDBJ whole genome shotgun (WGS) entry which is preliminary data.</text>
</comment>
<dbReference type="PANTHER" id="PTHR14969">
    <property type="entry name" value="SPHINGOSINE-1-PHOSPHATE PHOSPHOHYDROLASE"/>
    <property type="match status" value="1"/>
</dbReference>
<comment type="catalytic activity">
    <reaction evidence="3">
        <text>di-trans,octa-cis-undecaprenyl diphosphate + H2O = di-trans,octa-cis-undecaprenyl phosphate + phosphate + H(+)</text>
        <dbReference type="Rhea" id="RHEA:28094"/>
        <dbReference type="ChEBI" id="CHEBI:15377"/>
        <dbReference type="ChEBI" id="CHEBI:15378"/>
        <dbReference type="ChEBI" id="CHEBI:43474"/>
        <dbReference type="ChEBI" id="CHEBI:58405"/>
        <dbReference type="ChEBI" id="CHEBI:60392"/>
        <dbReference type="EC" id="3.6.1.27"/>
    </reaction>
</comment>
<dbReference type="SUPFAM" id="SSF48317">
    <property type="entry name" value="Acid phosphatase/Vanadium-dependent haloperoxidase"/>
    <property type="match status" value="1"/>
</dbReference>
<dbReference type="RefSeq" id="WP_140654912.1">
    <property type="nucleotide sequence ID" value="NZ_RCZO01000011.1"/>
</dbReference>
<gene>
    <name evidence="6" type="ORF">EAH88_16560</name>
</gene>
<dbReference type="Gene3D" id="1.20.144.10">
    <property type="entry name" value="Phosphatidic acid phosphatase type 2/haloperoxidase"/>
    <property type="match status" value="2"/>
</dbReference>
<dbReference type="AlphaFoldDB" id="A0A502BYN9"/>
<evidence type="ECO:0000313" key="7">
    <source>
        <dbReference type="Proteomes" id="UP000319486"/>
    </source>
</evidence>
<reference evidence="6 7" key="1">
    <citation type="journal article" date="2019" name="Environ. Microbiol.">
        <title>Species interactions and distinct microbial communities in high Arctic permafrost affected cryosols are associated with the CH4 and CO2 gas fluxes.</title>
        <authorList>
            <person name="Altshuler I."/>
            <person name="Hamel J."/>
            <person name="Turney S."/>
            <person name="Magnuson E."/>
            <person name="Levesque R."/>
            <person name="Greer C."/>
            <person name="Whyte L.G."/>
        </authorList>
    </citation>
    <scope>NUCLEOTIDE SEQUENCE [LARGE SCALE GENOMIC DNA]</scope>
    <source>
        <strain evidence="6 7">S13Y</strain>
    </source>
</reference>
<evidence type="ECO:0000256" key="2">
    <source>
        <dbReference type="ARBA" id="ARBA00032707"/>
    </source>
</evidence>
<protein>
    <recommendedName>
        <fullName evidence="1">undecaprenyl-diphosphate phosphatase</fullName>
        <ecNumber evidence="1">3.6.1.27</ecNumber>
    </recommendedName>
    <alternativeName>
        <fullName evidence="2">Undecaprenyl pyrophosphate phosphatase</fullName>
    </alternativeName>
</protein>
<evidence type="ECO:0000256" key="3">
    <source>
        <dbReference type="ARBA" id="ARBA00047594"/>
    </source>
</evidence>
<dbReference type="PANTHER" id="PTHR14969:SF13">
    <property type="entry name" value="AT30094P"/>
    <property type="match status" value="1"/>
</dbReference>
<feature type="transmembrane region" description="Helical" evidence="4">
    <location>
        <begin position="89"/>
        <end position="106"/>
    </location>
</feature>
<evidence type="ECO:0000259" key="5">
    <source>
        <dbReference type="SMART" id="SM00014"/>
    </source>
</evidence>
<keyword evidence="4" id="KW-0812">Transmembrane</keyword>
<organism evidence="6 7">
    <name type="scientific">Rhodanobacter glycinis</name>
    <dbReference type="NCBI Taxonomy" id="582702"/>
    <lineage>
        <taxon>Bacteria</taxon>
        <taxon>Pseudomonadati</taxon>
        <taxon>Pseudomonadota</taxon>
        <taxon>Gammaproteobacteria</taxon>
        <taxon>Lysobacterales</taxon>
        <taxon>Rhodanobacteraceae</taxon>
        <taxon>Rhodanobacter</taxon>
    </lineage>
</organism>
<evidence type="ECO:0000313" key="6">
    <source>
        <dbReference type="EMBL" id="TPG04979.1"/>
    </source>
</evidence>
<dbReference type="InterPro" id="IPR000326">
    <property type="entry name" value="PAP2/HPO"/>
</dbReference>
<evidence type="ECO:0000256" key="4">
    <source>
        <dbReference type="SAM" id="Phobius"/>
    </source>
</evidence>
<keyword evidence="4" id="KW-0472">Membrane</keyword>
<feature type="domain" description="Phosphatidic acid phosphatase type 2/haloperoxidase" evidence="5">
    <location>
        <begin position="115"/>
        <end position="228"/>
    </location>
</feature>
<dbReference type="GO" id="GO:0050380">
    <property type="term" value="F:undecaprenyl-diphosphatase activity"/>
    <property type="evidence" value="ECO:0007669"/>
    <property type="project" value="UniProtKB-EC"/>
</dbReference>
<dbReference type="EC" id="3.6.1.27" evidence="1"/>
<feature type="transmembrane region" description="Helical" evidence="4">
    <location>
        <begin position="213"/>
        <end position="234"/>
    </location>
</feature>
<feature type="transmembrane region" description="Helical" evidence="4">
    <location>
        <begin position="25"/>
        <end position="47"/>
    </location>
</feature>
<keyword evidence="7" id="KW-1185">Reference proteome</keyword>
<dbReference type="Proteomes" id="UP000319486">
    <property type="component" value="Unassembled WGS sequence"/>
</dbReference>
<feature type="transmembrane region" description="Helical" evidence="4">
    <location>
        <begin position="156"/>
        <end position="175"/>
    </location>
</feature>
<dbReference type="InterPro" id="IPR036938">
    <property type="entry name" value="PAP2/HPO_sf"/>
</dbReference>
<feature type="transmembrane region" description="Helical" evidence="4">
    <location>
        <begin position="187"/>
        <end position="207"/>
    </location>
</feature>
<proteinExistence type="predicted"/>
<keyword evidence="4" id="KW-1133">Transmembrane helix</keyword>
<feature type="transmembrane region" description="Helical" evidence="4">
    <location>
        <begin position="118"/>
        <end position="136"/>
    </location>
</feature>